<name>A0ACC2LHV0_PERAE</name>
<organism evidence="1 2">
    <name type="scientific">Persea americana</name>
    <name type="common">Avocado</name>
    <dbReference type="NCBI Taxonomy" id="3435"/>
    <lineage>
        <taxon>Eukaryota</taxon>
        <taxon>Viridiplantae</taxon>
        <taxon>Streptophyta</taxon>
        <taxon>Embryophyta</taxon>
        <taxon>Tracheophyta</taxon>
        <taxon>Spermatophyta</taxon>
        <taxon>Magnoliopsida</taxon>
        <taxon>Magnoliidae</taxon>
        <taxon>Laurales</taxon>
        <taxon>Lauraceae</taxon>
        <taxon>Persea</taxon>
    </lineage>
</organism>
<keyword evidence="2" id="KW-1185">Reference proteome</keyword>
<comment type="caution">
    <text evidence="1">The sequence shown here is derived from an EMBL/GenBank/DDBJ whole genome shotgun (WGS) entry which is preliminary data.</text>
</comment>
<gene>
    <name evidence="1" type="ORF">MRB53_026008</name>
</gene>
<evidence type="ECO:0000313" key="2">
    <source>
        <dbReference type="Proteomes" id="UP001234297"/>
    </source>
</evidence>
<accession>A0ACC2LHV0</accession>
<reference evidence="1 2" key="1">
    <citation type="journal article" date="2022" name="Hortic Res">
        <title>A haplotype resolved chromosomal level avocado genome allows analysis of novel avocado genes.</title>
        <authorList>
            <person name="Nath O."/>
            <person name="Fletcher S.J."/>
            <person name="Hayward A."/>
            <person name="Shaw L.M."/>
            <person name="Masouleh A.K."/>
            <person name="Furtado A."/>
            <person name="Henry R.J."/>
            <person name="Mitter N."/>
        </authorList>
    </citation>
    <scope>NUCLEOTIDE SEQUENCE [LARGE SCALE GENOMIC DNA]</scope>
    <source>
        <strain evidence="2">cv. Hass</strain>
    </source>
</reference>
<protein>
    <submittedName>
        <fullName evidence="1">Uncharacterized protein</fullName>
    </submittedName>
</protein>
<evidence type="ECO:0000313" key="1">
    <source>
        <dbReference type="EMBL" id="KAJ8632672.1"/>
    </source>
</evidence>
<sequence>MQKWKFEAAHMAKKIEHLELSIRKLSGESLESCSSEELQHVEYQLEQSLINIRKSMSQLLIEEINQLKEKERILSDENTILHKKCTETPQQPTNMKEAASFHNISEDMEVETELLIGRPERRPRRNLISLLPRPLLNTKSSIDASPSLPSSTQTPLLAIFPSAQLNPLSNWKNISCPVSSFIYSSLPSLHLLDLSKNRISSAIPSDIGLLRCLTVLDLANNDLSGGIPASLTNLSSLMHLNLSRDRIYDQIPYDFGNLQMPSQALLSRNLISGTIPPSIAMMSRLANLDLSQNRISGEIPEKIHGMLVLSSLYLDCN</sequence>
<dbReference type="Proteomes" id="UP001234297">
    <property type="component" value="Chromosome 8"/>
</dbReference>
<proteinExistence type="predicted"/>
<dbReference type="EMBL" id="CM056816">
    <property type="protein sequence ID" value="KAJ8632672.1"/>
    <property type="molecule type" value="Genomic_DNA"/>
</dbReference>